<dbReference type="SMART" id="SM00079">
    <property type="entry name" value="PBPe"/>
    <property type="match status" value="1"/>
</dbReference>
<dbReference type="InterPro" id="IPR001320">
    <property type="entry name" value="Iontro_rcpt_C"/>
</dbReference>
<evidence type="ECO:0000256" key="2">
    <source>
        <dbReference type="SAM" id="SignalP"/>
    </source>
</evidence>
<dbReference type="AlphaFoldDB" id="A0A1M5DL70"/>
<dbReference type="STRING" id="1121391.SAMN02745206_02449"/>
<dbReference type="SUPFAM" id="SSF53850">
    <property type="entry name" value="Periplasmic binding protein-like II"/>
    <property type="match status" value="1"/>
</dbReference>
<sequence length="267" mass="29610">MGRWAKTLCALGMVAAFLFGLSAPAAADTLQEIIQRGELRVAVQTQGPPFSFVDKNGERTGSSVEFCKLMAQEMGVQVKFLDYDWDGLIPALLSKKADLLAADMTATLKRALKVSFTDPFYYTGAVVFAKKGSAFKTIEDCNKEDVTIAVLLGSTGEAEAKRFFPKAKIKSYKGGGPLLINAVLAGHADIGVNDETAVVGQMQEFPPNSIEILPIRLSKQPLAFAVRPEDTHLLQWINLFFRWVREDGRYDQNINYWVKSLDWKKDH</sequence>
<reference evidence="6" key="1">
    <citation type="submission" date="2016-11" db="EMBL/GenBank/DDBJ databases">
        <authorList>
            <person name="Varghese N."/>
            <person name="Submissions S."/>
        </authorList>
    </citation>
    <scope>NUCLEOTIDE SEQUENCE [LARGE SCALE GENOMIC DNA]</scope>
    <source>
        <strain evidence="6">DSM 9756</strain>
    </source>
</reference>
<feature type="domain" description="Solute-binding protein family 3/N-terminal" evidence="3">
    <location>
        <begin position="38"/>
        <end position="261"/>
    </location>
</feature>
<name>A0A1M5DL70_9BACT</name>
<feature type="signal peptide" evidence="2">
    <location>
        <begin position="1"/>
        <end position="27"/>
    </location>
</feature>
<dbReference type="GO" id="GO:0016020">
    <property type="term" value="C:membrane"/>
    <property type="evidence" value="ECO:0007669"/>
    <property type="project" value="InterPro"/>
</dbReference>
<feature type="domain" description="Ionotropic glutamate receptor C-terminal" evidence="4">
    <location>
        <begin position="38"/>
        <end position="260"/>
    </location>
</feature>
<proteinExistence type="predicted"/>
<feature type="chain" id="PRO_5012747912" evidence="2">
    <location>
        <begin position="28"/>
        <end position="267"/>
    </location>
</feature>
<dbReference type="CDD" id="cd13530">
    <property type="entry name" value="PBP2_peptides_like"/>
    <property type="match status" value="1"/>
</dbReference>
<dbReference type="PANTHER" id="PTHR35936:SF38">
    <property type="entry name" value="GLUTAMINE-BINDING PERIPLASMIC PROTEIN"/>
    <property type="match status" value="1"/>
</dbReference>
<evidence type="ECO:0000313" key="5">
    <source>
        <dbReference type="EMBL" id="SHF67644.1"/>
    </source>
</evidence>
<dbReference type="PANTHER" id="PTHR35936">
    <property type="entry name" value="MEMBRANE-BOUND LYTIC MUREIN TRANSGLYCOSYLASE F"/>
    <property type="match status" value="1"/>
</dbReference>
<protein>
    <submittedName>
        <fullName evidence="5">Amino acid ABC transporter substrate-binding protein, PAAT family</fullName>
    </submittedName>
</protein>
<keyword evidence="6" id="KW-1185">Reference proteome</keyword>
<keyword evidence="1 2" id="KW-0732">Signal</keyword>
<evidence type="ECO:0000256" key="1">
    <source>
        <dbReference type="ARBA" id="ARBA00022729"/>
    </source>
</evidence>
<dbReference type="GO" id="GO:0015276">
    <property type="term" value="F:ligand-gated monoatomic ion channel activity"/>
    <property type="evidence" value="ECO:0007669"/>
    <property type="project" value="InterPro"/>
</dbReference>
<dbReference type="Pfam" id="PF00497">
    <property type="entry name" value="SBP_bac_3"/>
    <property type="match status" value="1"/>
</dbReference>
<gene>
    <name evidence="5" type="ORF">SAMN02745206_02449</name>
</gene>
<evidence type="ECO:0000259" key="4">
    <source>
        <dbReference type="SMART" id="SM00079"/>
    </source>
</evidence>
<organism evidence="5 6">
    <name type="scientific">Desulfacinum infernum DSM 9756</name>
    <dbReference type="NCBI Taxonomy" id="1121391"/>
    <lineage>
        <taxon>Bacteria</taxon>
        <taxon>Pseudomonadati</taxon>
        <taxon>Thermodesulfobacteriota</taxon>
        <taxon>Syntrophobacteria</taxon>
        <taxon>Syntrophobacterales</taxon>
        <taxon>Syntrophobacteraceae</taxon>
        <taxon>Desulfacinum</taxon>
    </lineage>
</organism>
<dbReference type="InterPro" id="IPR001638">
    <property type="entry name" value="Solute-binding_3/MltF_N"/>
</dbReference>
<dbReference type="Gene3D" id="3.40.190.10">
    <property type="entry name" value="Periplasmic binding protein-like II"/>
    <property type="match status" value="2"/>
</dbReference>
<dbReference type="EMBL" id="FQVB01000024">
    <property type="protein sequence ID" value="SHF67644.1"/>
    <property type="molecule type" value="Genomic_DNA"/>
</dbReference>
<dbReference type="RefSeq" id="WP_218588443.1">
    <property type="nucleotide sequence ID" value="NZ_FQVB01000024.1"/>
</dbReference>
<evidence type="ECO:0000259" key="3">
    <source>
        <dbReference type="SMART" id="SM00062"/>
    </source>
</evidence>
<dbReference type="Proteomes" id="UP000184076">
    <property type="component" value="Unassembled WGS sequence"/>
</dbReference>
<evidence type="ECO:0000313" key="6">
    <source>
        <dbReference type="Proteomes" id="UP000184076"/>
    </source>
</evidence>
<accession>A0A1M5DL70</accession>
<dbReference type="SMART" id="SM00062">
    <property type="entry name" value="PBPb"/>
    <property type="match status" value="1"/>
</dbReference>